<dbReference type="InterPro" id="IPR035926">
    <property type="entry name" value="NusB-like_sf"/>
</dbReference>
<dbReference type="EMBL" id="FQYT01000009">
    <property type="protein sequence ID" value="SHI94961.1"/>
    <property type="molecule type" value="Genomic_DNA"/>
</dbReference>
<dbReference type="NCBIfam" id="TIGR01951">
    <property type="entry name" value="nusB"/>
    <property type="match status" value="1"/>
</dbReference>
<reference evidence="8 9" key="1">
    <citation type="submission" date="2016-11" db="EMBL/GenBank/DDBJ databases">
        <authorList>
            <person name="Jaros S."/>
            <person name="Januszkiewicz K."/>
            <person name="Wedrychowicz H."/>
        </authorList>
    </citation>
    <scope>NUCLEOTIDE SEQUENCE [LARGE SCALE GENOMIC DNA]</scope>
    <source>
        <strain evidence="8 9">DSM 15970</strain>
    </source>
</reference>
<evidence type="ECO:0000313" key="9">
    <source>
        <dbReference type="Proteomes" id="UP000184342"/>
    </source>
</evidence>
<dbReference type="PANTHER" id="PTHR11078:SF3">
    <property type="entry name" value="ANTITERMINATION NUSB DOMAIN-CONTAINING PROTEIN"/>
    <property type="match status" value="1"/>
</dbReference>
<dbReference type="InterPro" id="IPR006027">
    <property type="entry name" value="NusB_RsmB_TIM44"/>
</dbReference>
<dbReference type="SUPFAM" id="SSF48013">
    <property type="entry name" value="NusB-like"/>
    <property type="match status" value="1"/>
</dbReference>
<dbReference type="STRING" id="1122934.SAMN02745691_01098"/>
<evidence type="ECO:0000256" key="2">
    <source>
        <dbReference type="ARBA" id="ARBA00022814"/>
    </source>
</evidence>
<dbReference type="AlphaFoldDB" id="A0A1M6FBD0"/>
<evidence type="ECO:0000256" key="1">
    <source>
        <dbReference type="ARBA" id="ARBA00005952"/>
    </source>
</evidence>
<dbReference type="GO" id="GO:0006353">
    <property type="term" value="P:DNA-templated transcription termination"/>
    <property type="evidence" value="ECO:0007669"/>
    <property type="project" value="UniProtKB-UniRule"/>
</dbReference>
<keyword evidence="4 6" id="KW-0805">Transcription regulation</keyword>
<evidence type="ECO:0000256" key="6">
    <source>
        <dbReference type="HAMAP-Rule" id="MF_00073"/>
    </source>
</evidence>
<dbReference type="GO" id="GO:0031564">
    <property type="term" value="P:transcription antitermination"/>
    <property type="evidence" value="ECO:0007669"/>
    <property type="project" value="UniProtKB-KW"/>
</dbReference>
<organism evidence="8 9">
    <name type="scientific">Parasporobacterium paucivorans DSM 15970</name>
    <dbReference type="NCBI Taxonomy" id="1122934"/>
    <lineage>
        <taxon>Bacteria</taxon>
        <taxon>Bacillati</taxon>
        <taxon>Bacillota</taxon>
        <taxon>Clostridia</taxon>
        <taxon>Lachnospirales</taxon>
        <taxon>Lachnospiraceae</taxon>
        <taxon>Parasporobacterium</taxon>
    </lineage>
</organism>
<keyword evidence="9" id="KW-1185">Reference proteome</keyword>
<dbReference type="Proteomes" id="UP000184342">
    <property type="component" value="Unassembled WGS sequence"/>
</dbReference>
<dbReference type="HAMAP" id="MF_00073">
    <property type="entry name" value="NusB"/>
    <property type="match status" value="1"/>
</dbReference>
<gene>
    <name evidence="6" type="primary">nusB</name>
    <name evidence="8" type="ORF">SAMN02745691_01098</name>
</gene>
<proteinExistence type="inferred from homology"/>
<dbReference type="RefSeq" id="WP_073993355.1">
    <property type="nucleotide sequence ID" value="NZ_FQYT01000009.1"/>
</dbReference>
<comment type="function">
    <text evidence="6">Involved in transcription antitermination. Required for transcription of ribosomal RNA (rRNA) genes. Binds specifically to the boxA antiterminator sequence of the ribosomal RNA (rrn) operons.</text>
</comment>
<dbReference type="OrthoDB" id="9811381at2"/>
<evidence type="ECO:0000256" key="5">
    <source>
        <dbReference type="ARBA" id="ARBA00023163"/>
    </source>
</evidence>
<dbReference type="Pfam" id="PF01029">
    <property type="entry name" value="NusB"/>
    <property type="match status" value="1"/>
</dbReference>
<dbReference type="GO" id="GO:0005829">
    <property type="term" value="C:cytosol"/>
    <property type="evidence" value="ECO:0007669"/>
    <property type="project" value="TreeGrafter"/>
</dbReference>
<protein>
    <recommendedName>
        <fullName evidence="6">Transcription antitermination protein NusB</fullName>
    </recommendedName>
    <alternativeName>
        <fullName evidence="6">Antitermination factor NusB</fullName>
    </alternativeName>
</protein>
<accession>A0A1M6FBD0</accession>
<name>A0A1M6FBD0_9FIRM</name>
<evidence type="ECO:0000313" key="8">
    <source>
        <dbReference type="EMBL" id="SHI94961.1"/>
    </source>
</evidence>
<evidence type="ECO:0000256" key="4">
    <source>
        <dbReference type="ARBA" id="ARBA00023015"/>
    </source>
</evidence>
<dbReference type="Gene3D" id="1.10.940.10">
    <property type="entry name" value="NusB-like"/>
    <property type="match status" value="1"/>
</dbReference>
<dbReference type="GO" id="GO:0003723">
    <property type="term" value="F:RNA binding"/>
    <property type="evidence" value="ECO:0007669"/>
    <property type="project" value="UniProtKB-UniRule"/>
</dbReference>
<sequence>MQRRELRENIFKLLFITQFHDREELKEQIDLYFEDMENIKNEDRKYISEKVTAVTGMLDDIDKVIAGVSEGWKLDRITGTDLSILRLAYFEMKHDDTIPVNVAINEAVEIAKKYGTDDSPSFVNGILAKLV</sequence>
<keyword evidence="5 6" id="KW-0804">Transcription</keyword>
<keyword evidence="2 6" id="KW-0889">Transcription antitermination</keyword>
<evidence type="ECO:0000259" key="7">
    <source>
        <dbReference type="Pfam" id="PF01029"/>
    </source>
</evidence>
<comment type="similarity">
    <text evidence="1 6">Belongs to the NusB family.</text>
</comment>
<evidence type="ECO:0000256" key="3">
    <source>
        <dbReference type="ARBA" id="ARBA00022884"/>
    </source>
</evidence>
<dbReference type="InterPro" id="IPR011605">
    <property type="entry name" value="NusB_fam"/>
</dbReference>
<dbReference type="PANTHER" id="PTHR11078">
    <property type="entry name" value="N UTILIZATION SUBSTANCE PROTEIN B-RELATED"/>
    <property type="match status" value="1"/>
</dbReference>
<keyword evidence="3 6" id="KW-0694">RNA-binding</keyword>
<feature type="domain" description="NusB/RsmB/TIM44" evidence="7">
    <location>
        <begin position="5"/>
        <end position="130"/>
    </location>
</feature>